<comment type="cofactor">
    <cofactor evidence="2">
        <name>FAD</name>
        <dbReference type="ChEBI" id="CHEBI:57692"/>
    </cofactor>
</comment>
<comment type="caution">
    <text evidence="15">The sequence shown here is derived from an EMBL/GenBank/DDBJ whole genome shotgun (WGS) entry which is preliminary data.</text>
</comment>
<evidence type="ECO:0000256" key="10">
    <source>
        <dbReference type="ARBA" id="ARBA00049433"/>
    </source>
</evidence>
<dbReference type="Gene3D" id="2.40.30.10">
    <property type="entry name" value="Translation factors"/>
    <property type="match status" value="1"/>
</dbReference>
<comment type="similarity">
    <text evidence="3">In the C-terminal section; belongs to the flavoprotein pyridine nucleotide cytochrome reductase family.</text>
</comment>
<dbReference type="InterPro" id="IPR008333">
    <property type="entry name" value="Cbr1-like_FAD-bd_dom"/>
</dbReference>
<comment type="cofactor">
    <cofactor evidence="1">
        <name>heme b</name>
        <dbReference type="ChEBI" id="CHEBI:60344"/>
    </cofactor>
</comment>
<accession>A0ABW1J2Q2</accession>
<evidence type="ECO:0000313" key="16">
    <source>
        <dbReference type="Proteomes" id="UP001596302"/>
    </source>
</evidence>
<reference evidence="16" key="1">
    <citation type="journal article" date="2019" name="Int. J. Syst. Evol. Microbiol.">
        <title>The Global Catalogue of Microorganisms (GCM) 10K type strain sequencing project: providing services to taxonomists for standard genome sequencing and annotation.</title>
        <authorList>
            <consortium name="The Broad Institute Genomics Platform"/>
            <consortium name="The Broad Institute Genome Sequencing Center for Infectious Disease"/>
            <person name="Wu L."/>
            <person name="Ma J."/>
        </authorList>
    </citation>
    <scope>NUCLEOTIDE SEQUENCE [LARGE SCALE GENOMIC DNA]</scope>
    <source>
        <strain evidence="16">CCM 8391</strain>
    </source>
</reference>
<keyword evidence="8" id="KW-0520">NAD</keyword>
<feature type="domain" description="FAD-binding FR-type" evidence="14">
    <location>
        <begin position="164"/>
        <end position="264"/>
    </location>
</feature>
<keyword evidence="11" id="KW-0479">Metal-binding</keyword>
<dbReference type="PANTHER" id="PTHR47354:SF5">
    <property type="entry name" value="PROTEIN RFBI"/>
    <property type="match status" value="1"/>
</dbReference>
<keyword evidence="6" id="KW-0521">NADP</keyword>
<evidence type="ECO:0000259" key="14">
    <source>
        <dbReference type="PROSITE" id="PS51384"/>
    </source>
</evidence>
<evidence type="ECO:0000256" key="9">
    <source>
        <dbReference type="ARBA" id="ARBA00048649"/>
    </source>
</evidence>
<dbReference type="Pfam" id="PF00970">
    <property type="entry name" value="FAD_binding_6"/>
    <property type="match status" value="1"/>
</dbReference>
<dbReference type="InterPro" id="IPR000971">
    <property type="entry name" value="Globin"/>
</dbReference>
<keyword evidence="5" id="KW-0001">2Fe-2S</keyword>
<dbReference type="SUPFAM" id="SSF63380">
    <property type="entry name" value="Riboflavin synthase domain-like"/>
    <property type="match status" value="1"/>
</dbReference>
<protein>
    <recommendedName>
        <fullName evidence="4">nitric oxide dioxygenase</fullName>
        <ecNumber evidence="4">1.14.12.17</ecNumber>
    </recommendedName>
</protein>
<dbReference type="Proteomes" id="UP001596302">
    <property type="component" value="Unassembled WGS sequence"/>
</dbReference>
<dbReference type="InterPro" id="IPR001433">
    <property type="entry name" value="OxRdtase_FAD/NAD-bd"/>
</dbReference>
<dbReference type="RefSeq" id="WP_379585134.1">
    <property type="nucleotide sequence ID" value="NZ_JBHSQW010000026.1"/>
</dbReference>
<evidence type="ECO:0000256" key="8">
    <source>
        <dbReference type="ARBA" id="ARBA00023027"/>
    </source>
</evidence>
<dbReference type="InterPro" id="IPR017927">
    <property type="entry name" value="FAD-bd_FR_type"/>
</dbReference>
<evidence type="ECO:0000256" key="6">
    <source>
        <dbReference type="ARBA" id="ARBA00022857"/>
    </source>
</evidence>
<dbReference type="EMBL" id="JBHSQW010000026">
    <property type="protein sequence ID" value="MFC5995108.1"/>
    <property type="molecule type" value="Genomic_DNA"/>
</dbReference>
<evidence type="ECO:0000256" key="4">
    <source>
        <dbReference type="ARBA" id="ARBA00012229"/>
    </source>
</evidence>
<evidence type="ECO:0000313" key="15">
    <source>
        <dbReference type="EMBL" id="MFC5995108.1"/>
    </source>
</evidence>
<evidence type="ECO:0000256" key="3">
    <source>
        <dbReference type="ARBA" id="ARBA00006401"/>
    </source>
</evidence>
<keyword evidence="11" id="KW-0408">Iron</keyword>
<dbReference type="Pfam" id="PF00175">
    <property type="entry name" value="NAD_binding_1"/>
    <property type="match status" value="1"/>
</dbReference>
<dbReference type="Gene3D" id="1.10.490.10">
    <property type="entry name" value="Globins"/>
    <property type="match status" value="1"/>
</dbReference>
<evidence type="ECO:0000256" key="1">
    <source>
        <dbReference type="ARBA" id="ARBA00001970"/>
    </source>
</evidence>
<dbReference type="PRINTS" id="PR00410">
    <property type="entry name" value="PHEHYDRXLASE"/>
</dbReference>
<evidence type="ECO:0000256" key="2">
    <source>
        <dbReference type="ARBA" id="ARBA00001974"/>
    </source>
</evidence>
<dbReference type="InterPro" id="IPR039261">
    <property type="entry name" value="FNR_nucleotide-bd"/>
</dbReference>
<proteinExistence type="inferred from homology"/>
<comment type="catalytic activity">
    <reaction evidence="9">
        <text>2 nitric oxide + NADH + 2 O2 = 2 nitrate + NAD(+) + H(+)</text>
        <dbReference type="Rhea" id="RHEA:19469"/>
        <dbReference type="ChEBI" id="CHEBI:15378"/>
        <dbReference type="ChEBI" id="CHEBI:15379"/>
        <dbReference type="ChEBI" id="CHEBI:16480"/>
        <dbReference type="ChEBI" id="CHEBI:17632"/>
        <dbReference type="ChEBI" id="CHEBI:57540"/>
        <dbReference type="ChEBI" id="CHEBI:57945"/>
        <dbReference type="EC" id="1.14.12.17"/>
    </reaction>
</comment>
<dbReference type="InterPro" id="IPR017938">
    <property type="entry name" value="Riboflavin_synthase-like_b-brl"/>
</dbReference>
<dbReference type="InterPro" id="IPR012292">
    <property type="entry name" value="Globin/Proto"/>
</dbReference>
<evidence type="ECO:0000256" key="7">
    <source>
        <dbReference type="ARBA" id="ARBA00023014"/>
    </source>
</evidence>
<feature type="domain" description="Globin" evidence="13">
    <location>
        <begin position="25"/>
        <end position="159"/>
    </location>
</feature>
<evidence type="ECO:0000256" key="5">
    <source>
        <dbReference type="ARBA" id="ARBA00022714"/>
    </source>
</evidence>
<dbReference type="PANTHER" id="PTHR47354">
    <property type="entry name" value="NADH OXIDOREDUCTASE HCR"/>
    <property type="match status" value="1"/>
</dbReference>
<dbReference type="Gene3D" id="3.40.50.80">
    <property type="entry name" value="Nucleotide-binding domain of ferredoxin-NADP reductase (FNR) module"/>
    <property type="match status" value="1"/>
</dbReference>
<dbReference type="Pfam" id="PF00042">
    <property type="entry name" value="Globin"/>
    <property type="match status" value="1"/>
</dbReference>
<keyword evidence="11" id="KW-0813">Transport</keyword>
<dbReference type="EC" id="1.14.12.17" evidence="4"/>
<feature type="region of interest" description="Disordered" evidence="12">
    <location>
        <begin position="1"/>
        <end position="28"/>
    </location>
</feature>
<gene>
    <name evidence="15" type="ORF">ACFQE5_12885</name>
</gene>
<sequence>MPGTRPPPRGDRPAATHRRPRRALDVDPATATAVRESWALVEPRLPELATTFYRLLFEHVPQARTLFPGNLPPQRSRLLPALVDVLQRVDRPGELVPVLAQLGRDHRKFGIDAVHYEAVGAALLAALEDQLGDAWTAELAEAWAGAYSVVSRTMLAGARAGNGPATWLGRVVDHHRMGWGLALITVQTLEPMPYRAGQYLSVETPQRPRSWRYLSPANPPRPDGLLQFHVRAVAGGLVSPAMVAHTRVDDVWRLGTPMGGLHLGVESGRDLLLVAGGTGVAPIKAIVNQLAAQGGPCRTHVFVGGRTWNDLYAVPGLTALAHRSPWLDVVAAVEQNAGEAEHGPVGDVVIRHGPWTDHDVLVAGPPAMIRATSTALVAAGTHPARIRHDPLLSAYAG</sequence>
<keyword evidence="11" id="KW-0349">Heme</keyword>
<dbReference type="CDD" id="cd06187">
    <property type="entry name" value="O2ase_reductase_like"/>
    <property type="match status" value="1"/>
</dbReference>
<dbReference type="CDD" id="cd19753">
    <property type="entry name" value="Mb-like_oxidoreductase"/>
    <property type="match status" value="1"/>
</dbReference>
<dbReference type="InterPro" id="IPR050415">
    <property type="entry name" value="MRET"/>
</dbReference>
<comment type="catalytic activity">
    <reaction evidence="10">
        <text>2 nitric oxide + NADPH + 2 O2 = 2 nitrate + NADP(+) + H(+)</text>
        <dbReference type="Rhea" id="RHEA:19465"/>
        <dbReference type="ChEBI" id="CHEBI:15378"/>
        <dbReference type="ChEBI" id="CHEBI:15379"/>
        <dbReference type="ChEBI" id="CHEBI:16480"/>
        <dbReference type="ChEBI" id="CHEBI:17632"/>
        <dbReference type="ChEBI" id="CHEBI:57783"/>
        <dbReference type="ChEBI" id="CHEBI:58349"/>
        <dbReference type="EC" id="1.14.12.17"/>
    </reaction>
</comment>
<dbReference type="InterPro" id="IPR009050">
    <property type="entry name" value="Globin-like_sf"/>
</dbReference>
<evidence type="ECO:0000256" key="12">
    <source>
        <dbReference type="SAM" id="MobiDB-lite"/>
    </source>
</evidence>
<name>A0ABW1J2Q2_9PSEU</name>
<evidence type="ECO:0000259" key="13">
    <source>
        <dbReference type="PROSITE" id="PS01033"/>
    </source>
</evidence>
<dbReference type="SUPFAM" id="SSF46458">
    <property type="entry name" value="Globin-like"/>
    <property type="match status" value="1"/>
</dbReference>
<dbReference type="SUPFAM" id="SSF52343">
    <property type="entry name" value="Ferredoxin reductase-like, C-terminal NADP-linked domain"/>
    <property type="match status" value="1"/>
</dbReference>
<keyword evidence="11" id="KW-0561">Oxygen transport</keyword>
<evidence type="ECO:0000256" key="11">
    <source>
        <dbReference type="RuleBase" id="RU000356"/>
    </source>
</evidence>
<dbReference type="PROSITE" id="PS01033">
    <property type="entry name" value="GLOBIN"/>
    <property type="match status" value="1"/>
</dbReference>
<comment type="similarity">
    <text evidence="11">Belongs to the globin family.</text>
</comment>
<keyword evidence="16" id="KW-1185">Reference proteome</keyword>
<dbReference type="PROSITE" id="PS51384">
    <property type="entry name" value="FAD_FR"/>
    <property type="match status" value="1"/>
</dbReference>
<keyword evidence="7" id="KW-0411">Iron-sulfur</keyword>
<organism evidence="15 16">
    <name type="scientific">Pseudonocardia hispaniensis</name>
    <dbReference type="NCBI Taxonomy" id="904933"/>
    <lineage>
        <taxon>Bacteria</taxon>
        <taxon>Bacillati</taxon>
        <taxon>Actinomycetota</taxon>
        <taxon>Actinomycetes</taxon>
        <taxon>Pseudonocardiales</taxon>
        <taxon>Pseudonocardiaceae</taxon>
        <taxon>Pseudonocardia</taxon>
    </lineage>
</organism>